<dbReference type="InterPro" id="IPR017261">
    <property type="entry name" value="DNA_mismatch_repair_MutS/MSH"/>
</dbReference>
<evidence type="ECO:0000256" key="4">
    <source>
        <dbReference type="ARBA" id="ARBA00022840"/>
    </source>
</evidence>
<dbReference type="InterPro" id="IPR007696">
    <property type="entry name" value="DNA_mismatch_repair_MutS_core"/>
</dbReference>
<dbReference type="NCBIfam" id="NF003810">
    <property type="entry name" value="PRK05399.1"/>
    <property type="match status" value="1"/>
</dbReference>
<dbReference type="Pfam" id="PF01624">
    <property type="entry name" value="MutS_I"/>
    <property type="match status" value="1"/>
</dbReference>
<organism evidence="10 11">
    <name type="scientific">Dimargaris verticillata</name>
    <dbReference type="NCBI Taxonomy" id="2761393"/>
    <lineage>
        <taxon>Eukaryota</taxon>
        <taxon>Fungi</taxon>
        <taxon>Fungi incertae sedis</taxon>
        <taxon>Zoopagomycota</taxon>
        <taxon>Kickxellomycotina</taxon>
        <taxon>Dimargaritomycetes</taxon>
        <taxon>Dimargaritales</taxon>
        <taxon>Dimargaritaceae</taxon>
        <taxon>Dimargaris</taxon>
    </lineage>
</organism>
<keyword evidence="11" id="KW-1185">Reference proteome</keyword>
<dbReference type="PIRSF" id="PIRSF037677">
    <property type="entry name" value="DNA_mis_repair_Msh6"/>
    <property type="match status" value="1"/>
</dbReference>
<dbReference type="Proteomes" id="UP001151582">
    <property type="component" value="Unassembled WGS sequence"/>
</dbReference>
<dbReference type="Gene3D" id="3.40.50.300">
    <property type="entry name" value="P-loop containing nucleotide triphosphate hydrolases"/>
    <property type="match status" value="1"/>
</dbReference>
<dbReference type="Pfam" id="PF05188">
    <property type="entry name" value="MutS_II"/>
    <property type="match status" value="1"/>
</dbReference>
<dbReference type="InterPro" id="IPR016151">
    <property type="entry name" value="DNA_mismatch_repair_MutS_N"/>
</dbReference>
<evidence type="ECO:0000256" key="7">
    <source>
        <dbReference type="SAM" id="Coils"/>
    </source>
</evidence>
<dbReference type="PROSITE" id="PS00486">
    <property type="entry name" value="DNA_MISMATCH_REPAIR_2"/>
    <property type="match status" value="1"/>
</dbReference>
<evidence type="ECO:0000313" key="10">
    <source>
        <dbReference type="EMBL" id="KAJ1984775.1"/>
    </source>
</evidence>
<dbReference type="Pfam" id="PF00488">
    <property type="entry name" value="MutS_V"/>
    <property type="match status" value="1"/>
</dbReference>
<dbReference type="InterPro" id="IPR007695">
    <property type="entry name" value="DNA_mismatch_repair_MutS-lik_N"/>
</dbReference>
<feature type="coiled-coil region" evidence="7">
    <location>
        <begin position="481"/>
        <end position="508"/>
    </location>
</feature>
<dbReference type="InterPro" id="IPR036187">
    <property type="entry name" value="DNA_mismatch_repair_MutS_sf"/>
</dbReference>
<accession>A0A9W8B841</accession>
<evidence type="ECO:0000256" key="2">
    <source>
        <dbReference type="ARBA" id="ARBA00022741"/>
    </source>
</evidence>
<dbReference type="InterPro" id="IPR027417">
    <property type="entry name" value="P-loop_NTPase"/>
</dbReference>
<keyword evidence="6" id="KW-0234">DNA repair</keyword>
<evidence type="ECO:0000256" key="1">
    <source>
        <dbReference type="ARBA" id="ARBA00006271"/>
    </source>
</evidence>
<sequence>MPDAESEPDLLQSAPTTKLLKLVRRLMEEYPHCVLLTRVGDFYELYYEQADEVGPLLEIQVVTRKLRNHHFRFTGFPARYIDRYLEALVMRHQKHVAICEQFQDPITKVFSRRLVRIITPGTLIDEQFLNSGQNNYLLAIYPHLTSDSTVHTAGLNAHTSIGLAWLDLATGDFWTSHTALADLVSDLARIKPREVIIPDEYYAALTATIAPVFRSWEDYVVTRKPMATFQCRWGNEPDAKAESTSTAAFDQQLPEQFTGFIQRQALSDSELSASWVLLRYVSETQAGKIPQLQTSTQYNPTRVMRMDVYTLRSLEILESTALGTKMGSLVHAIDQTRTKPGARLLADYLRSPLTSIKAINDRLDLVQLYHEAPHLLFQCQEALRTARDAQRAVQKLSLGYGGPADLLDVASSLEALAEIRGYTEAHLATLPDSSFQSVWRLLKGTHALPELTTTIRRLVDFDAPRRVSGFGFLLNDASSHLKSLYAQLKGLEGDAEAMQQDLQNQYQLATAKLVSSVSVRHYVETSAREGKALHDKPPFTVFQTLRGKHRFHYPPWTRLADHMAHIKQAIFDEEMGLYQGLVSQVLAQGSVIVSSCRALAQIDVATSLASLALDFGYKRPNFATEPRQFSIEGGRHPVVEMDLRQKNRNFIGNDCHLDAATPSALITGPNMGGKSTYLRQNAIIVILAQMGAFVPAHATHLSIVDRLFSRVGASDNLAEEQSTFMVEMTETAHILNHATPNSLVIIDEVGRGTATADGLAIAYATLSMLAQQIKCRSLIATHYHELARLARTSLPSVRYLHTTLLTNANGRFSFIHKVLPGVSEKSHGLQVALLAGFPSHALVIAQTTIAQLEALPIPGTPAPTEATPDSQGFADGAHDTSTSTGAHPPQSSDTMPPAPTLPSPAQLIVLAKYQQLQHMLNDLDFDRLTARQAMNLAFDIQELVGRPTNHGSPDEK</sequence>
<dbReference type="InterPro" id="IPR000432">
    <property type="entry name" value="DNA_mismatch_repair_MutS_C"/>
</dbReference>
<dbReference type="Pfam" id="PF05192">
    <property type="entry name" value="MutS_III"/>
    <property type="match status" value="1"/>
</dbReference>
<feature type="domain" description="DNA mismatch repair proteins mutS family" evidence="9">
    <location>
        <begin position="742"/>
        <end position="758"/>
    </location>
</feature>
<evidence type="ECO:0000313" key="11">
    <source>
        <dbReference type="Proteomes" id="UP001151582"/>
    </source>
</evidence>
<dbReference type="SUPFAM" id="SSF52540">
    <property type="entry name" value="P-loop containing nucleoside triphosphate hydrolases"/>
    <property type="match status" value="1"/>
</dbReference>
<dbReference type="GO" id="GO:0006298">
    <property type="term" value="P:mismatch repair"/>
    <property type="evidence" value="ECO:0007669"/>
    <property type="project" value="InterPro"/>
</dbReference>
<proteinExistence type="inferred from homology"/>
<keyword evidence="7" id="KW-0175">Coiled coil</keyword>
<dbReference type="GO" id="GO:0030983">
    <property type="term" value="F:mismatched DNA binding"/>
    <property type="evidence" value="ECO:0007669"/>
    <property type="project" value="InterPro"/>
</dbReference>
<dbReference type="InterPro" id="IPR007860">
    <property type="entry name" value="DNA_mmatch_repair_MutS_con_dom"/>
</dbReference>
<comment type="caution">
    <text evidence="10">The sequence shown here is derived from an EMBL/GenBank/DDBJ whole genome shotgun (WGS) entry which is preliminary data.</text>
</comment>
<dbReference type="Gene3D" id="1.10.1420.10">
    <property type="match status" value="2"/>
</dbReference>
<comment type="similarity">
    <text evidence="1">Belongs to the DNA mismatch repair MutS family.</text>
</comment>
<dbReference type="OrthoDB" id="10252754at2759"/>
<feature type="region of interest" description="Disordered" evidence="8">
    <location>
        <begin position="856"/>
        <end position="902"/>
    </location>
</feature>
<evidence type="ECO:0000256" key="6">
    <source>
        <dbReference type="ARBA" id="ARBA00023204"/>
    </source>
</evidence>
<evidence type="ECO:0000256" key="3">
    <source>
        <dbReference type="ARBA" id="ARBA00022763"/>
    </source>
</evidence>
<dbReference type="SUPFAM" id="SSF55271">
    <property type="entry name" value="DNA repair protein MutS, domain I"/>
    <property type="match status" value="1"/>
</dbReference>
<dbReference type="EMBL" id="JANBQB010000011">
    <property type="protein sequence ID" value="KAJ1984775.1"/>
    <property type="molecule type" value="Genomic_DNA"/>
</dbReference>
<keyword evidence="5" id="KW-0238">DNA-binding</keyword>
<keyword evidence="3" id="KW-0227">DNA damage</keyword>
<dbReference type="PANTHER" id="PTHR11361">
    <property type="entry name" value="DNA MISMATCH REPAIR PROTEIN MUTS FAMILY MEMBER"/>
    <property type="match status" value="1"/>
</dbReference>
<dbReference type="SMART" id="SM00534">
    <property type="entry name" value="MUTSac"/>
    <property type="match status" value="1"/>
</dbReference>
<evidence type="ECO:0000256" key="5">
    <source>
        <dbReference type="ARBA" id="ARBA00023125"/>
    </source>
</evidence>
<keyword evidence="4" id="KW-0067">ATP-binding</keyword>
<name>A0A9W8B841_9FUNG</name>
<dbReference type="GO" id="GO:0043504">
    <property type="term" value="P:mitochondrial DNA repair"/>
    <property type="evidence" value="ECO:0007669"/>
    <property type="project" value="TreeGrafter"/>
</dbReference>
<dbReference type="GO" id="GO:0005524">
    <property type="term" value="F:ATP binding"/>
    <property type="evidence" value="ECO:0007669"/>
    <property type="project" value="UniProtKB-KW"/>
</dbReference>
<evidence type="ECO:0000259" key="9">
    <source>
        <dbReference type="PROSITE" id="PS00486"/>
    </source>
</evidence>
<dbReference type="GO" id="GO:0005634">
    <property type="term" value="C:nucleus"/>
    <property type="evidence" value="ECO:0007669"/>
    <property type="project" value="TreeGrafter"/>
</dbReference>
<dbReference type="InterPro" id="IPR045076">
    <property type="entry name" value="MutS"/>
</dbReference>
<dbReference type="SMART" id="SM00533">
    <property type="entry name" value="MUTSd"/>
    <property type="match status" value="1"/>
</dbReference>
<feature type="compositionally biased region" description="Polar residues" evidence="8">
    <location>
        <begin position="879"/>
        <end position="894"/>
    </location>
</feature>
<gene>
    <name evidence="10" type="primary">msh1</name>
    <name evidence="10" type="ORF">H4R34_000463</name>
</gene>
<dbReference type="SUPFAM" id="SSF48334">
    <property type="entry name" value="DNA repair protein MutS, domain III"/>
    <property type="match status" value="1"/>
</dbReference>
<evidence type="ECO:0000256" key="8">
    <source>
        <dbReference type="SAM" id="MobiDB-lite"/>
    </source>
</evidence>
<dbReference type="InterPro" id="IPR036678">
    <property type="entry name" value="MutS_con_dom_sf"/>
</dbReference>
<dbReference type="Gene3D" id="3.30.420.110">
    <property type="entry name" value="MutS, connector domain"/>
    <property type="match status" value="1"/>
</dbReference>
<reference evidence="10" key="1">
    <citation type="submission" date="2022-07" db="EMBL/GenBank/DDBJ databases">
        <title>Phylogenomic reconstructions and comparative analyses of Kickxellomycotina fungi.</title>
        <authorList>
            <person name="Reynolds N.K."/>
            <person name="Stajich J.E."/>
            <person name="Barry K."/>
            <person name="Grigoriev I.V."/>
            <person name="Crous P."/>
            <person name="Smith M.E."/>
        </authorList>
    </citation>
    <scope>NUCLEOTIDE SEQUENCE</scope>
    <source>
        <strain evidence="10">RSA 567</strain>
    </source>
</reference>
<dbReference type="Gene3D" id="3.40.1170.10">
    <property type="entry name" value="DNA repair protein MutS, domain I"/>
    <property type="match status" value="1"/>
</dbReference>
<keyword evidence="2" id="KW-0547">Nucleotide-binding</keyword>
<dbReference type="SUPFAM" id="SSF53150">
    <property type="entry name" value="DNA repair protein MutS, domain II"/>
    <property type="match status" value="1"/>
</dbReference>
<protein>
    <submittedName>
        <fullName evidence="10">MutS protein 1</fullName>
    </submittedName>
</protein>
<dbReference type="AlphaFoldDB" id="A0A9W8B841"/>
<dbReference type="GO" id="GO:0140664">
    <property type="term" value="F:ATP-dependent DNA damage sensor activity"/>
    <property type="evidence" value="ECO:0007669"/>
    <property type="project" value="InterPro"/>
</dbReference>
<dbReference type="PANTHER" id="PTHR11361:SF34">
    <property type="entry name" value="DNA MISMATCH REPAIR PROTEIN MSH1, MITOCHONDRIAL"/>
    <property type="match status" value="1"/>
</dbReference>
<dbReference type="GO" id="GO:0005739">
    <property type="term" value="C:mitochondrion"/>
    <property type="evidence" value="ECO:0007669"/>
    <property type="project" value="TreeGrafter"/>
</dbReference>